<proteinExistence type="predicted"/>
<evidence type="ECO:0000256" key="1">
    <source>
        <dbReference type="SAM" id="MobiDB-lite"/>
    </source>
</evidence>
<dbReference type="EMBL" id="JARRAG010000002">
    <property type="protein sequence ID" value="MDG3005195.1"/>
    <property type="molecule type" value="Genomic_DNA"/>
</dbReference>
<protein>
    <recommendedName>
        <fullName evidence="4">SprT-like domain-containing protein</fullName>
    </recommendedName>
</protein>
<feature type="region of interest" description="Disordered" evidence="1">
    <location>
        <begin position="1"/>
        <end position="26"/>
    </location>
</feature>
<sequence>MDTNSTLPTNGRATAREGVDGMSSASEIRKPAQLPSRFDVPVSAIGPLFRARLDRIFPCRVDFDLDVNVRATARVLGGYYRSRRLVRLYVHDTEQGRRPLEELFDTFLHEIAHHLEYTEPGSFSARACGRVPGRMHSRVFWKILGELKYRWVCLQS</sequence>
<accession>A0ABT6FCD2</accession>
<evidence type="ECO:0000313" key="2">
    <source>
        <dbReference type="EMBL" id="MDG3005195.1"/>
    </source>
</evidence>
<dbReference type="Proteomes" id="UP001216907">
    <property type="component" value="Unassembled WGS sequence"/>
</dbReference>
<organism evidence="2 3">
    <name type="scientific">Paludisphaera mucosa</name>
    <dbReference type="NCBI Taxonomy" id="3030827"/>
    <lineage>
        <taxon>Bacteria</taxon>
        <taxon>Pseudomonadati</taxon>
        <taxon>Planctomycetota</taxon>
        <taxon>Planctomycetia</taxon>
        <taxon>Isosphaerales</taxon>
        <taxon>Isosphaeraceae</taxon>
        <taxon>Paludisphaera</taxon>
    </lineage>
</organism>
<gene>
    <name evidence="2" type="ORF">PZE19_15510</name>
</gene>
<name>A0ABT6FCD2_9BACT</name>
<comment type="caution">
    <text evidence="2">The sequence shown here is derived from an EMBL/GenBank/DDBJ whole genome shotgun (WGS) entry which is preliminary data.</text>
</comment>
<reference evidence="2 3" key="1">
    <citation type="submission" date="2023-03" db="EMBL/GenBank/DDBJ databases">
        <title>Paludisphaera mucosa sp. nov. a novel planctomycete from northern fen.</title>
        <authorList>
            <person name="Ivanova A."/>
        </authorList>
    </citation>
    <scope>NUCLEOTIDE SEQUENCE [LARGE SCALE GENOMIC DNA]</scope>
    <source>
        <strain evidence="2 3">Pla2</strain>
    </source>
</reference>
<feature type="compositionally biased region" description="Polar residues" evidence="1">
    <location>
        <begin position="1"/>
        <end position="12"/>
    </location>
</feature>
<evidence type="ECO:0008006" key="4">
    <source>
        <dbReference type="Google" id="ProtNLM"/>
    </source>
</evidence>
<dbReference type="RefSeq" id="WP_277861541.1">
    <property type="nucleotide sequence ID" value="NZ_JARRAG010000002.1"/>
</dbReference>
<keyword evidence="3" id="KW-1185">Reference proteome</keyword>
<evidence type="ECO:0000313" key="3">
    <source>
        <dbReference type="Proteomes" id="UP001216907"/>
    </source>
</evidence>